<dbReference type="GO" id="GO:0000146">
    <property type="term" value="F:microfilament motor activity"/>
    <property type="evidence" value="ECO:0007669"/>
    <property type="project" value="TreeGrafter"/>
</dbReference>
<dbReference type="FunFam" id="1.20.5.370:FF:000001">
    <property type="entry name" value="Myosin heavy chain"/>
    <property type="match status" value="1"/>
</dbReference>
<evidence type="ECO:0000259" key="5">
    <source>
        <dbReference type="Pfam" id="PF01576"/>
    </source>
</evidence>
<dbReference type="SUPFAM" id="SSF57997">
    <property type="entry name" value="Tropomyosin"/>
    <property type="match status" value="1"/>
</dbReference>
<dbReference type="Proteomes" id="UP000827986">
    <property type="component" value="Unassembled WGS sequence"/>
</dbReference>
<keyword evidence="1 4" id="KW-0175">Coiled coil</keyword>
<evidence type="ECO:0000256" key="2">
    <source>
        <dbReference type="ARBA" id="ARBA00023123"/>
    </source>
</evidence>
<sequence>MRSALDAEMQSRNEALRLKQKVEGDLNEMEIQLSHASRLAADAQKHLLSVQGVLRDTQLHLDDALRGQDDLKEQVAVAERRANRIQGETEELRTSLEQSERSRKVADQELMDTTERVQLLHTQNTILMNTEKKLETDIVQIQSEVEEAIQDARNAEEKANEAITDIQELESVLEGEPKQAADAIKGIQKYERRIKELTFQAGAKEKIHLKCFFLIKSVKDAQVNVHLSKFRKVQHELEGAEERADVAESQVNKLRANEPRSYLHKGSNRKGRVSFLQDKNRKYA</sequence>
<dbReference type="Gene3D" id="1.20.5.370">
    <property type="match status" value="4"/>
</dbReference>
<dbReference type="AlphaFoldDB" id="A0A9D4B7D2"/>
<dbReference type="Pfam" id="PF01576">
    <property type="entry name" value="Myosin_tail_1"/>
    <property type="match status" value="1"/>
</dbReference>
<name>A0A9D4B7D2_9SAUR</name>
<comment type="caution">
    <text evidence="6">The sequence shown here is derived from an EMBL/GenBank/DDBJ whole genome shotgun (WGS) entry which is preliminary data.</text>
</comment>
<dbReference type="InterPro" id="IPR002928">
    <property type="entry name" value="Myosin_tail"/>
</dbReference>
<dbReference type="PANTHER" id="PTHR45615:SF6">
    <property type="entry name" value="MYOSIN-3"/>
    <property type="match status" value="1"/>
</dbReference>
<evidence type="ECO:0000256" key="3">
    <source>
        <dbReference type="ARBA" id="ARBA00023175"/>
    </source>
</evidence>
<accession>A0A9D4B7D2</accession>
<reference evidence="6" key="1">
    <citation type="submission" date="2021-09" db="EMBL/GenBank/DDBJ databases">
        <title>The genome of Mauremys mutica provides insights into the evolution of semi-aquatic lifestyle.</title>
        <authorList>
            <person name="Gong S."/>
            <person name="Gao Y."/>
        </authorList>
    </citation>
    <scope>NUCLEOTIDE SEQUENCE</scope>
    <source>
        <strain evidence="6">MM-2020</strain>
        <tissue evidence="6">Muscle</tissue>
    </source>
</reference>
<dbReference type="FunFam" id="1.20.5.370:FF:000003">
    <property type="entry name" value="Myosin heavy chain"/>
    <property type="match status" value="1"/>
</dbReference>
<dbReference type="GO" id="GO:0005737">
    <property type="term" value="C:cytoplasm"/>
    <property type="evidence" value="ECO:0007669"/>
    <property type="project" value="TreeGrafter"/>
</dbReference>
<dbReference type="InterPro" id="IPR014751">
    <property type="entry name" value="XRCC4-like_C"/>
</dbReference>
<dbReference type="GO" id="GO:0032982">
    <property type="term" value="C:myosin filament"/>
    <property type="evidence" value="ECO:0007669"/>
    <property type="project" value="TreeGrafter"/>
</dbReference>
<feature type="coiled-coil region" evidence="4">
    <location>
        <begin position="230"/>
        <end position="257"/>
    </location>
</feature>
<feature type="domain" description="Myosin tail" evidence="5">
    <location>
        <begin position="4"/>
        <end position="200"/>
    </location>
</feature>
<evidence type="ECO:0000313" key="7">
    <source>
        <dbReference type="Proteomes" id="UP000827986"/>
    </source>
</evidence>
<evidence type="ECO:0000313" key="6">
    <source>
        <dbReference type="EMBL" id="KAH1182909.1"/>
    </source>
</evidence>
<evidence type="ECO:0000256" key="1">
    <source>
        <dbReference type="ARBA" id="ARBA00023054"/>
    </source>
</evidence>
<keyword evidence="7" id="KW-1185">Reference proteome</keyword>
<feature type="coiled-coil region" evidence="4">
    <location>
        <begin position="12"/>
        <end position="172"/>
    </location>
</feature>
<protein>
    <recommendedName>
        <fullName evidence="5">Myosin tail domain-containing protein</fullName>
    </recommendedName>
</protein>
<dbReference type="EMBL" id="JAHDVG010000466">
    <property type="protein sequence ID" value="KAH1182909.1"/>
    <property type="molecule type" value="Genomic_DNA"/>
</dbReference>
<dbReference type="GO" id="GO:0051015">
    <property type="term" value="F:actin filament binding"/>
    <property type="evidence" value="ECO:0007669"/>
    <property type="project" value="TreeGrafter"/>
</dbReference>
<dbReference type="GO" id="GO:0016460">
    <property type="term" value="C:myosin II complex"/>
    <property type="evidence" value="ECO:0007669"/>
    <property type="project" value="TreeGrafter"/>
</dbReference>
<gene>
    <name evidence="6" type="ORF">KIL84_004401</name>
</gene>
<dbReference type="PANTHER" id="PTHR45615">
    <property type="entry name" value="MYOSIN HEAVY CHAIN, NON-MUSCLE"/>
    <property type="match status" value="1"/>
</dbReference>
<proteinExistence type="predicted"/>
<keyword evidence="3" id="KW-0505">Motor protein</keyword>
<dbReference type="GO" id="GO:0006936">
    <property type="term" value="P:muscle contraction"/>
    <property type="evidence" value="ECO:0007669"/>
    <property type="project" value="TreeGrafter"/>
</dbReference>
<organism evidence="6 7">
    <name type="scientific">Mauremys mutica</name>
    <name type="common">yellowpond turtle</name>
    <dbReference type="NCBI Taxonomy" id="74926"/>
    <lineage>
        <taxon>Eukaryota</taxon>
        <taxon>Metazoa</taxon>
        <taxon>Chordata</taxon>
        <taxon>Craniata</taxon>
        <taxon>Vertebrata</taxon>
        <taxon>Euteleostomi</taxon>
        <taxon>Archelosauria</taxon>
        <taxon>Testudinata</taxon>
        <taxon>Testudines</taxon>
        <taxon>Cryptodira</taxon>
        <taxon>Durocryptodira</taxon>
        <taxon>Testudinoidea</taxon>
        <taxon>Geoemydidae</taxon>
        <taxon>Geoemydinae</taxon>
        <taxon>Mauremys</taxon>
    </lineage>
</organism>
<keyword evidence="2" id="KW-0518">Myosin</keyword>
<evidence type="ECO:0000256" key="4">
    <source>
        <dbReference type="SAM" id="Coils"/>
    </source>
</evidence>